<evidence type="ECO:0000256" key="4">
    <source>
        <dbReference type="ARBA" id="ARBA00023186"/>
    </source>
</evidence>
<dbReference type="OrthoDB" id="6630187at2"/>
<evidence type="ECO:0000256" key="6">
    <source>
        <dbReference type="SAM" id="Coils"/>
    </source>
</evidence>
<protein>
    <recommendedName>
        <fullName evidence="5">Flagellar protein FliT</fullName>
    </recommendedName>
</protein>
<dbReference type="AlphaFoldDB" id="A0A4R0HIG0"/>
<comment type="caution">
    <text evidence="7">The sequence shown here is derived from an EMBL/GenBank/DDBJ whole genome shotgun (WGS) entry which is preliminary data.</text>
</comment>
<keyword evidence="7" id="KW-0282">Flagellum</keyword>
<sequence length="112" mass="13068">MAESILQYYRELFDMNLAMLEMTKQERWEDFVEVAADYVIKKQDILTHSTDALSMMVKEELKVLLKELLANEAEITRNLQARLNTLKQNLSSIHRGARCSQLYSQHQAPSLH</sequence>
<dbReference type="Pfam" id="PF05400">
    <property type="entry name" value="FliT"/>
    <property type="match status" value="1"/>
</dbReference>
<proteinExistence type="predicted"/>
<keyword evidence="3" id="KW-1005">Bacterial flagellum biogenesis</keyword>
<dbReference type="EMBL" id="SJOP01000007">
    <property type="protein sequence ID" value="TCC09554.1"/>
    <property type="molecule type" value="Genomic_DNA"/>
</dbReference>
<accession>A0A4R0HIG0</accession>
<dbReference type="GO" id="GO:0044781">
    <property type="term" value="P:bacterial-type flagellum organization"/>
    <property type="evidence" value="ECO:0007669"/>
    <property type="project" value="UniProtKB-KW"/>
</dbReference>
<keyword evidence="7" id="KW-0969">Cilium</keyword>
<keyword evidence="2" id="KW-0963">Cytoplasm</keyword>
<evidence type="ECO:0000313" key="8">
    <source>
        <dbReference type="Proteomes" id="UP000291793"/>
    </source>
</evidence>
<evidence type="ECO:0000256" key="2">
    <source>
        <dbReference type="ARBA" id="ARBA00022490"/>
    </source>
</evidence>
<dbReference type="Proteomes" id="UP000291793">
    <property type="component" value="Unassembled WGS sequence"/>
</dbReference>
<evidence type="ECO:0000313" key="7">
    <source>
        <dbReference type="EMBL" id="TCC09554.1"/>
    </source>
</evidence>
<keyword evidence="4" id="KW-0143">Chaperone</keyword>
<dbReference type="Gene3D" id="1.20.58.380">
    <property type="entry name" value="Flagellar protein flit"/>
    <property type="match status" value="1"/>
</dbReference>
<evidence type="ECO:0000256" key="5">
    <source>
        <dbReference type="ARBA" id="ARBA00093797"/>
    </source>
</evidence>
<organism evidence="7 8">
    <name type="scientific">Kosakonia quasisacchari</name>
    <dbReference type="NCBI Taxonomy" id="2529380"/>
    <lineage>
        <taxon>Bacteria</taxon>
        <taxon>Pseudomonadati</taxon>
        <taxon>Pseudomonadota</taxon>
        <taxon>Gammaproteobacteria</taxon>
        <taxon>Enterobacterales</taxon>
        <taxon>Enterobacteriaceae</taxon>
        <taxon>Kosakonia</taxon>
    </lineage>
</organism>
<keyword evidence="6" id="KW-0175">Coiled coil</keyword>
<dbReference type="RefSeq" id="WP_131408974.1">
    <property type="nucleotide sequence ID" value="NZ_CATKPI010000068.1"/>
</dbReference>
<feature type="coiled-coil region" evidence="6">
    <location>
        <begin position="58"/>
        <end position="89"/>
    </location>
</feature>
<evidence type="ECO:0000256" key="1">
    <source>
        <dbReference type="ARBA" id="ARBA00004514"/>
    </source>
</evidence>
<gene>
    <name evidence="7" type="ORF">E0L21_09855</name>
</gene>
<keyword evidence="8" id="KW-1185">Reference proteome</keyword>
<dbReference type="InterPro" id="IPR008622">
    <property type="entry name" value="FliT"/>
</dbReference>
<keyword evidence="7" id="KW-0966">Cell projection</keyword>
<evidence type="ECO:0000256" key="3">
    <source>
        <dbReference type="ARBA" id="ARBA00022795"/>
    </source>
</evidence>
<comment type="subcellular location">
    <subcellularLocation>
        <location evidence="1">Cytoplasm</location>
        <location evidence="1">Cytosol</location>
    </subcellularLocation>
</comment>
<reference evidence="7 8" key="1">
    <citation type="submission" date="2019-02" db="EMBL/GenBank/DDBJ databases">
        <title>The draft genome of Kosakonia quasisacchari strain WCHKQ120001.</title>
        <authorList>
            <person name="Wang C."/>
            <person name="Feng Y."/>
            <person name="Zong Z."/>
        </authorList>
    </citation>
    <scope>NUCLEOTIDE SEQUENCE [LARGE SCALE GENOMIC DNA]</scope>
    <source>
        <strain evidence="7 8">WCHKQ120001</strain>
    </source>
</reference>
<name>A0A4R0HIG0_9ENTR</name>